<dbReference type="InterPro" id="IPR029061">
    <property type="entry name" value="THDP-binding"/>
</dbReference>
<dbReference type="UniPathway" id="UPA00995"/>
<dbReference type="InterPro" id="IPR032264">
    <property type="entry name" value="MenD_middle"/>
</dbReference>
<comment type="function">
    <text evidence="6">Catalyzes the thiamine diphosphate-dependent decarboxylation of 2-oxoglutarate and the subsequent addition of the resulting succinic semialdehyde-thiamine pyrophosphate anion to isochorismate to yield 2-succinyl-5-enolpyruvyl-6-hydroxy-3-cyclohexene-1-carboxylate (SEPHCHC).</text>
</comment>
<dbReference type="Pfam" id="PF02776">
    <property type="entry name" value="TPP_enzyme_N"/>
    <property type="match status" value="1"/>
</dbReference>
<dbReference type="Gene3D" id="3.40.50.1220">
    <property type="entry name" value="TPP-binding domain"/>
    <property type="match status" value="1"/>
</dbReference>
<dbReference type="NCBIfam" id="TIGR00173">
    <property type="entry name" value="menD"/>
    <property type="match status" value="1"/>
</dbReference>
<dbReference type="PANTHER" id="PTHR42916">
    <property type="entry name" value="2-SUCCINYL-5-ENOLPYRUVYL-6-HYDROXY-3-CYCLOHEXENE-1-CARBOXYLATE SYNTHASE"/>
    <property type="match status" value="1"/>
</dbReference>
<feature type="domain" description="Thiamine pyrophosphate enzyme N-terminal TPP-binding" evidence="8">
    <location>
        <begin position="14"/>
        <end position="126"/>
    </location>
</feature>
<keyword evidence="1 6" id="KW-0808">Transferase</keyword>
<comment type="cofactor">
    <cofactor evidence="6">
        <name>thiamine diphosphate</name>
        <dbReference type="ChEBI" id="CHEBI:58937"/>
    </cofactor>
    <text evidence="6">Binds 1 thiamine pyrophosphate per subunit.</text>
</comment>
<dbReference type="UniPathway" id="UPA01057">
    <property type="reaction ID" value="UER00164"/>
</dbReference>
<dbReference type="InterPro" id="IPR011766">
    <property type="entry name" value="TPP_enzyme_TPP-bd"/>
</dbReference>
<comment type="pathway">
    <text evidence="6">Quinol/quinone metabolism; 1,4-dihydroxy-2-naphthoate biosynthesis; 1,4-dihydroxy-2-naphthoate from chorismate: step 2/7.</text>
</comment>
<dbReference type="Pfam" id="PF02775">
    <property type="entry name" value="TPP_enzyme_C"/>
    <property type="match status" value="1"/>
</dbReference>
<evidence type="ECO:0000259" key="9">
    <source>
        <dbReference type="Pfam" id="PF16582"/>
    </source>
</evidence>
<keyword evidence="5 6" id="KW-0464">Manganese</keyword>
<dbReference type="CDD" id="cd07037">
    <property type="entry name" value="TPP_PYR_MenD"/>
    <property type="match status" value="1"/>
</dbReference>
<keyword evidence="4 6" id="KW-0786">Thiamine pyrophosphate</keyword>
<name>A0A844GUB1_9CHRO</name>
<evidence type="ECO:0000256" key="5">
    <source>
        <dbReference type="ARBA" id="ARBA00023211"/>
    </source>
</evidence>
<feature type="domain" description="Thiamine pyrophosphate enzyme TPP-binding" evidence="7">
    <location>
        <begin position="423"/>
        <end position="549"/>
    </location>
</feature>
<dbReference type="GO" id="GO:0030145">
    <property type="term" value="F:manganese ion binding"/>
    <property type="evidence" value="ECO:0007669"/>
    <property type="project" value="UniProtKB-UniRule"/>
</dbReference>
<dbReference type="GO" id="GO:0009234">
    <property type="term" value="P:menaquinone biosynthetic process"/>
    <property type="evidence" value="ECO:0007669"/>
    <property type="project" value="InterPro"/>
</dbReference>
<dbReference type="GO" id="GO:0042372">
    <property type="term" value="P:phylloquinone biosynthetic process"/>
    <property type="evidence" value="ECO:0007669"/>
    <property type="project" value="UniProtKB-UniRule"/>
</dbReference>
<evidence type="ECO:0000256" key="2">
    <source>
        <dbReference type="ARBA" id="ARBA00022723"/>
    </source>
</evidence>
<dbReference type="InterPro" id="IPR012001">
    <property type="entry name" value="Thiamin_PyroP_enz_TPP-bd_dom"/>
</dbReference>
<dbReference type="RefSeq" id="WP_155083302.1">
    <property type="nucleotide sequence ID" value="NZ_WMIA01000005.1"/>
</dbReference>
<comment type="catalytic activity">
    <reaction evidence="6">
        <text>isochorismate + 2-oxoglutarate + H(+) = 5-enolpyruvoyl-6-hydroxy-2-succinyl-cyclohex-3-ene-1-carboxylate + CO2</text>
        <dbReference type="Rhea" id="RHEA:25593"/>
        <dbReference type="ChEBI" id="CHEBI:15378"/>
        <dbReference type="ChEBI" id="CHEBI:16526"/>
        <dbReference type="ChEBI" id="CHEBI:16810"/>
        <dbReference type="ChEBI" id="CHEBI:29780"/>
        <dbReference type="ChEBI" id="CHEBI:58818"/>
        <dbReference type="EC" id="2.2.1.9"/>
    </reaction>
</comment>
<sequence length="581" mass="66902">MSLDFRNKNILWSSLIVETFTKLGLEYTIISPGSRSTPLTVAFAENKSITSIPILDERSASFFALGLAKRTNKPVVLICTSGTAGANFYPAIIEAKYSHIPLIILTADRPFQLRNCHAGQTINQVNLYGSYPNWQTELSLPSAELEDLFYLRQNIIYGWEKAQFPSKGIVHFNIPFTEPLVPIEQLNFNQEKQDFIQKQLFSNFHLSISSFTCVNQDFINYLKHWQTLTKGIIIAGVDSPSQPELYCDAIASLAHILGFPVLAEALSPVRNYSHCNSHLITTYDTILRDEQYREKLIPEIVILIGEYPTSKELRKWLNQHKITTYIITEFDDNFDALHSNSQHLRVSYEYLFSLLKTYSNNQPYDLKYLHRWLEIDNKISLKLNQEIGNNNKLFEGKIAWLLSQYLPEKTTIFIANSMSVRYAEFFWQKNNKKYDIYFSRGANGIDGTLSTALGVAYKQKITILLTGDLALLHDTNGFLINNHFQGCLIIILINNNGGGIFEMLPISNYENVFENYFATPQNINFQQLAKTYNIQYQLIQNWQNLEKNLSNLPSQNIHIWEIQTNRKEDMSYLKQLNSIIN</sequence>
<dbReference type="EC" id="2.2.1.9" evidence="6"/>
<evidence type="ECO:0000256" key="3">
    <source>
        <dbReference type="ARBA" id="ARBA00022842"/>
    </source>
</evidence>
<dbReference type="PANTHER" id="PTHR42916:SF1">
    <property type="entry name" value="PROTEIN PHYLLO, CHLOROPLASTIC"/>
    <property type="match status" value="1"/>
</dbReference>
<evidence type="ECO:0000313" key="10">
    <source>
        <dbReference type="EMBL" id="MTF38398.1"/>
    </source>
</evidence>
<dbReference type="CDD" id="cd02009">
    <property type="entry name" value="TPP_SHCHC_synthase"/>
    <property type="match status" value="1"/>
</dbReference>
<evidence type="ECO:0000256" key="4">
    <source>
        <dbReference type="ARBA" id="ARBA00023052"/>
    </source>
</evidence>
<dbReference type="GO" id="GO:0070204">
    <property type="term" value="F:2-succinyl-5-enolpyruvyl-6-hydroxy-3-cyclohexene-1-carboxylic-acid synthase activity"/>
    <property type="evidence" value="ECO:0007669"/>
    <property type="project" value="UniProtKB-UniRule"/>
</dbReference>
<dbReference type="Gene3D" id="3.40.50.970">
    <property type="match status" value="2"/>
</dbReference>
<evidence type="ECO:0000256" key="1">
    <source>
        <dbReference type="ARBA" id="ARBA00022679"/>
    </source>
</evidence>
<comment type="similarity">
    <text evidence="6">Belongs to the TPP enzyme family. MenD subfamily.</text>
</comment>
<reference evidence="10 11" key="1">
    <citation type="submission" date="2019-11" db="EMBL/GenBank/DDBJ databases">
        <title>Isolation of a new High Light Tolerant Cyanobacteria.</title>
        <authorList>
            <person name="Dobson Z."/>
            <person name="Vaughn N."/>
            <person name="Vaughn M."/>
            <person name="Fromme P."/>
            <person name="Mazor Y."/>
        </authorList>
    </citation>
    <scope>NUCLEOTIDE SEQUENCE [LARGE SCALE GENOMIC DNA]</scope>
    <source>
        <strain evidence="10 11">0216</strain>
    </source>
</reference>
<dbReference type="Pfam" id="PF16582">
    <property type="entry name" value="TPP_enzyme_M_2"/>
    <property type="match status" value="1"/>
</dbReference>
<dbReference type="PIRSF" id="PIRSF004983">
    <property type="entry name" value="MenD"/>
    <property type="match status" value="1"/>
</dbReference>
<dbReference type="GO" id="GO:0000287">
    <property type="term" value="F:magnesium ion binding"/>
    <property type="evidence" value="ECO:0007669"/>
    <property type="project" value="UniProtKB-UniRule"/>
</dbReference>
<dbReference type="AlphaFoldDB" id="A0A844GUB1"/>
<feature type="domain" description="Menaquinone biosynthesis protein MenD middle" evidence="9">
    <location>
        <begin position="223"/>
        <end position="414"/>
    </location>
</feature>
<dbReference type="Proteomes" id="UP000437131">
    <property type="component" value="Unassembled WGS sequence"/>
</dbReference>
<evidence type="ECO:0000259" key="8">
    <source>
        <dbReference type="Pfam" id="PF02776"/>
    </source>
</evidence>
<protein>
    <recommendedName>
        <fullName evidence="6">2-succinyl-5-enolpyruvyl-6-hydroxy-3-cyclohexene-1-carboxylate synthase</fullName>
        <shortName evidence="6">SEPHCHC synthase</shortName>
        <ecNumber evidence="6">2.2.1.9</ecNumber>
    </recommendedName>
</protein>
<proteinExistence type="inferred from homology"/>
<evidence type="ECO:0000313" key="11">
    <source>
        <dbReference type="Proteomes" id="UP000437131"/>
    </source>
</evidence>
<dbReference type="GO" id="GO:0030976">
    <property type="term" value="F:thiamine pyrophosphate binding"/>
    <property type="evidence" value="ECO:0007669"/>
    <property type="project" value="UniProtKB-UniRule"/>
</dbReference>
<gene>
    <name evidence="6 10" type="primary">menD</name>
    <name evidence="10" type="ORF">GGC33_05620</name>
</gene>
<dbReference type="SUPFAM" id="SSF52518">
    <property type="entry name" value="Thiamin diphosphate-binding fold (THDP-binding)"/>
    <property type="match status" value="2"/>
</dbReference>
<evidence type="ECO:0000259" key="7">
    <source>
        <dbReference type="Pfam" id="PF02775"/>
    </source>
</evidence>
<dbReference type="HAMAP" id="MF_01659">
    <property type="entry name" value="MenD"/>
    <property type="match status" value="1"/>
</dbReference>
<keyword evidence="3 6" id="KW-0460">Magnesium</keyword>
<accession>A0A844GUB1</accession>
<dbReference type="InterPro" id="IPR004433">
    <property type="entry name" value="MenaQ_synth_MenD"/>
</dbReference>
<comment type="caution">
    <text evidence="10">The sequence shown here is derived from an EMBL/GenBank/DDBJ whole genome shotgun (WGS) entry which is preliminary data.</text>
</comment>
<evidence type="ECO:0000256" key="6">
    <source>
        <dbReference type="HAMAP-Rule" id="MF_01659"/>
    </source>
</evidence>
<comment type="cofactor">
    <cofactor evidence="6">
        <name>Mg(2+)</name>
        <dbReference type="ChEBI" id="CHEBI:18420"/>
    </cofactor>
    <cofactor evidence="6">
        <name>Mn(2+)</name>
        <dbReference type="ChEBI" id="CHEBI:29035"/>
    </cofactor>
</comment>
<keyword evidence="2 6" id="KW-0479">Metal-binding</keyword>
<dbReference type="EMBL" id="WMIA01000005">
    <property type="protein sequence ID" value="MTF38398.1"/>
    <property type="molecule type" value="Genomic_DNA"/>
</dbReference>
<comment type="pathway">
    <text evidence="6">Cofactor biosynthesis; phylloquinone biosynthesis.</text>
</comment>
<organism evidence="10 11">
    <name type="scientific">Cyanobacterium aponinum 0216</name>
    <dbReference type="NCBI Taxonomy" id="2676140"/>
    <lineage>
        <taxon>Bacteria</taxon>
        <taxon>Bacillati</taxon>
        <taxon>Cyanobacteriota</taxon>
        <taxon>Cyanophyceae</taxon>
        <taxon>Oscillatoriophycideae</taxon>
        <taxon>Chroococcales</taxon>
        <taxon>Geminocystaceae</taxon>
        <taxon>Cyanobacterium</taxon>
    </lineage>
</organism>
<comment type="subunit">
    <text evidence="6">Homodimer.</text>
</comment>